<evidence type="ECO:0000313" key="3">
    <source>
        <dbReference type="Proteomes" id="UP000006753"/>
    </source>
</evidence>
<feature type="compositionally biased region" description="Basic and acidic residues" evidence="1">
    <location>
        <begin position="56"/>
        <end position="65"/>
    </location>
</feature>
<evidence type="ECO:0000313" key="2">
    <source>
        <dbReference type="EMBL" id="EKD14391.1"/>
    </source>
</evidence>
<feature type="compositionally biased region" description="Low complexity" evidence="1">
    <location>
        <begin position="284"/>
        <end position="293"/>
    </location>
</feature>
<reference evidence="2 3" key="1">
    <citation type="journal article" date="2012" name="BMC Genomics">
        <title>Sequencing the genome of Marssonina brunnea reveals fungus-poplar co-evolution.</title>
        <authorList>
            <person name="Zhu S."/>
            <person name="Cao Y.-Z."/>
            <person name="Jiang C."/>
            <person name="Tan B.-Y."/>
            <person name="Wang Z."/>
            <person name="Feng S."/>
            <person name="Zhang L."/>
            <person name="Su X.-H."/>
            <person name="Brejova B."/>
            <person name="Vinar T."/>
            <person name="Xu M."/>
            <person name="Wang M.-X."/>
            <person name="Zhang S.-G."/>
            <person name="Huang M.-R."/>
            <person name="Wu R."/>
            <person name="Zhou Y."/>
        </authorList>
    </citation>
    <scope>NUCLEOTIDE SEQUENCE [LARGE SCALE GENOMIC DNA]</scope>
    <source>
        <strain evidence="2 3">MB_m1</strain>
    </source>
</reference>
<feature type="compositionally biased region" description="Acidic residues" evidence="1">
    <location>
        <begin position="46"/>
        <end position="55"/>
    </location>
</feature>
<dbReference type="Proteomes" id="UP000006753">
    <property type="component" value="Unassembled WGS sequence"/>
</dbReference>
<dbReference type="OrthoDB" id="3565142at2759"/>
<proteinExistence type="predicted"/>
<dbReference type="OMA" id="RRSEAKY"/>
<dbReference type="InParanoid" id="K1WN95"/>
<dbReference type="EMBL" id="JH921446">
    <property type="protein sequence ID" value="EKD14391.1"/>
    <property type="molecule type" value="Genomic_DNA"/>
</dbReference>
<feature type="compositionally biased region" description="Pro residues" evidence="1">
    <location>
        <begin position="254"/>
        <end position="265"/>
    </location>
</feature>
<name>K1WN95_MARBU</name>
<protein>
    <submittedName>
        <fullName evidence="2">Uncharacterized protein</fullName>
    </submittedName>
</protein>
<feature type="compositionally biased region" description="Basic residues" evidence="1">
    <location>
        <begin position="66"/>
        <end position="84"/>
    </location>
</feature>
<feature type="compositionally biased region" description="Basic and acidic residues" evidence="1">
    <location>
        <begin position="174"/>
        <end position="201"/>
    </location>
</feature>
<dbReference type="KEGG" id="mbe:MBM_07621"/>
<feature type="compositionally biased region" description="Basic and acidic residues" evidence="1">
    <location>
        <begin position="311"/>
        <end position="325"/>
    </location>
</feature>
<gene>
    <name evidence="2" type="ORF">MBM_07621</name>
</gene>
<dbReference type="HOGENOM" id="CLU_785449_0_0_1"/>
<sequence length="353" mass="40657">MAYYDSEIPRPAPYGTSRPPRQAGRSCDEPEERRGRKAHNYAAYDTEFDEPDEPDEPYRRADGRPHSRSRRYFRARSRSQRRAHSPAPEGSLPHDPVRDTSAVAYTYEEDEPASIPIAPAPWNGHRSSITKEALIAFLVDQGCHPKRAAAQVDREFSAHAVQWVAGRADPFLSRSEHGVRDPPRSRRFEASQRERERERDASPAYQPRRMPRAPSPPPASAYTRREHESQGQSQGQGQSSNSSRSRRQRDCSRPPRPPPPPPPPVSSYHDASPPPRPRYDYYESSFSSSSASSRPREPGAPRYQGASWYEPPRESVPRERGGQGWDRYRYEDMSREMDEMKRRMGEEKERRRY</sequence>
<evidence type="ECO:0000256" key="1">
    <source>
        <dbReference type="SAM" id="MobiDB-lite"/>
    </source>
</evidence>
<organism evidence="2 3">
    <name type="scientific">Marssonina brunnea f. sp. multigermtubi (strain MB_m1)</name>
    <name type="common">Marssonina leaf spot fungus</name>
    <dbReference type="NCBI Taxonomy" id="1072389"/>
    <lineage>
        <taxon>Eukaryota</taxon>
        <taxon>Fungi</taxon>
        <taxon>Dikarya</taxon>
        <taxon>Ascomycota</taxon>
        <taxon>Pezizomycotina</taxon>
        <taxon>Leotiomycetes</taxon>
        <taxon>Helotiales</taxon>
        <taxon>Drepanopezizaceae</taxon>
        <taxon>Drepanopeziza</taxon>
    </lineage>
</organism>
<dbReference type="AlphaFoldDB" id="K1WN95"/>
<accession>K1WN95</accession>
<feature type="region of interest" description="Disordered" evidence="1">
    <location>
        <begin position="1"/>
        <end position="108"/>
    </location>
</feature>
<feature type="region of interest" description="Disordered" evidence="1">
    <location>
        <begin position="166"/>
        <end position="325"/>
    </location>
</feature>
<feature type="compositionally biased region" description="Low complexity" evidence="1">
    <location>
        <begin position="230"/>
        <end position="243"/>
    </location>
</feature>
<keyword evidence="3" id="KW-1185">Reference proteome</keyword>